<dbReference type="STRING" id="55544.A0A4D9EGN8"/>
<keyword evidence="1" id="KW-0418">Kinase</keyword>
<dbReference type="AlphaFoldDB" id="A0A4D9EGN8"/>
<reference evidence="1 2" key="2">
    <citation type="submission" date="2019-04" db="EMBL/GenBank/DDBJ databases">
        <title>The genome sequence of big-headed turtle.</title>
        <authorList>
            <person name="Gong S."/>
        </authorList>
    </citation>
    <scope>NUCLEOTIDE SEQUENCE [LARGE SCALE GENOMIC DNA]</scope>
    <source>
        <strain evidence="1">DO16091913</strain>
        <tissue evidence="1">Muscle</tissue>
    </source>
</reference>
<dbReference type="EMBL" id="QXTE01000091">
    <property type="protein sequence ID" value="TFK06968.1"/>
    <property type="molecule type" value="Genomic_DNA"/>
</dbReference>
<dbReference type="Proteomes" id="UP000297703">
    <property type="component" value="Unassembled WGS sequence"/>
</dbReference>
<protein>
    <submittedName>
        <fullName evidence="1">Proto-oncogene tyrosine-protein kinase Src</fullName>
    </submittedName>
</protein>
<proteinExistence type="predicted"/>
<keyword evidence="1" id="KW-0808">Transferase</keyword>
<reference evidence="1 2" key="1">
    <citation type="submission" date="2019-04" db="EMBL/GenBank/DDBJ databases">
        <title>Draft genome of the big-headed turtle Platysternon megacephalum.</title>
        <authorList>
            <person name="Gong S."/>
        </authorList>
    </citation>
    <scope>NUCLEOTIDE SEQUENCE [LARGE SCALE GENOMIC DNA]</scope>
    <source>
        <strain evidence="1">DO16091913</strain>
        <tissue evidence="1">Muscle</tissue>
    </source>
</reference>
<organism evidence="1 2">
    <name type="scientific">Platysternon megacephalum</name>
    <name type="common">big-headed turtle</name>
    <dbReference type="NCBI Taxonomy" id="55544"/>
    <lineage>
        <taxon>Eukaryota</taxon>
        <taxon>Metazoa</taxon>
        <taxon>Chordata</taxon>
        <taxon>Craniata</taxon>
        <taxon>Vertebrata</taxon>
        <taxon>Euteleostomi</taxon>
        <taxon>Archelosauria</taxon>
        <taxon>Testudinata</taxon>
        <taxon>Testudines</taxon>
        <taxon>Cryptodira</taxon>
        <taxon>Durocryptodira</taxon>
        <taxon>Testudinoidea</taxon>
        <taxon>Platysternidae</taxon>
        <taxon>Platysternon</taxon>
    </lineage>
</organism>
<evidence type="ECO:0000313" key="1">
    <source>
        <dbReference type="EMBL" id="TFK06968.1"/>
    </source>
</evidence>
<keyword evidence="2" id="KW-1185">Reference proteome</keyword>
<comment type="caution">
    <text evidence="1">The sequence shown here is derived from an EMBL/GenBank/DDBJ whole genome shotgun (WGS) entry which is preliminary data.</text>
</comment>
<dbReference type="GO" id="GO:0016301">
    <property type="term" value="F:kinase activity"/>
    <property type="evidence" value="ECO:0007669"/>
    <property type="project" value="UniProtKB-KW"/>
</dbReference>
<accession>A0A4D9EGN8</accession>
<sequence>MRGDHCAALAQKDKCIEELIQELSAREQLIELLATEKQNLLQRLEEPREMEVQDRCIGYRWPLGYWAQLEPCSFFLSLIAKLFLTNPLALPVSKLSLWVFGAGGGGALTGMVLGAVENPIDG</sequence>
<gene>
    <name evidence="1" type="ORF">DR999_PMT10320</name>
</gene>
<evidence type="ECO:0000313" key="2">
    <source>
        <dbReference type="Proteomes" id="UP000297703"/>
    </source>
</evidence>
<name>A0A4D9EGN8_9SAUR</name>